<evidence type="ECO:0000256" key="2">
    <source>
        <dbReference type="ARBA" id="ARBA00007441"/>
    </source>
</evidence>
<dbReference type="InterPro" id="IPR015424">
    <property type="entry name" value="PyrdxlP-dep_Trfase"/>
</dbReference>
<evidence type="ECO:0000313" key="9">
    <source>
        <dbReference type="EMBL" id="CTP85556.1"/>
    </source>
</evidence>
<dbReference type="NCBIfam" id="NF006514">
    <property type="entry name" value="PRK08960.1"/>
    <property type="match status" value="1"/>
</dbReference>
<dbReference type="Pfam" id="PF00155">
    <property type="entry name" value="Aminotran_1_2"/>
    <property type="match status" value="1"/>
</dbReference>
<dbReference type="PANTHER" id="PTHR46383">
    <property type="entry name" value="ASPARTATE AMINOTRANSFERASE"/>
    <property type="match status" value="1"/>
</dbReference>
<keyword evidence="10" id="KW-1185">Reference proteome</keyword>
<keyword evidence="5" id="KW-0663">Pyridoxal phosphate</keyword>
<comment type="cofactor">
    <cofactor evidence="1 6">
        <name>pyridoxal 5'-phosphate</name>
        <dbReference type="ChEBI" id="CHEBI:597326"/>
    </cofactor>
</comment>
<evidence type="ECO:0000259" key="8">
    <source>
        <dbReference type="Pfam" id="PF00155"/>
    </source>
</evidence>
<organism evidence="9 10">
    <name type="scientific">Xanthomonas graminis pv. arrhenatheri LMG 727</name>
    <dbReference type="NCBI Taxonomy" id="1195923"/>
    <lineage>
        <taxon>Bacteria</taxon>
        <taxon>Pseudomonadati</taxon>
        <taxon>Pseudomonadota</taxon>
        <taxon>Gammaproteobacteria</taxon>
        <taxon>Lysobacterales</taxon>
        <taxon>Lysobacteraceae</taxon>
        <taxon>Xanthomonas</taxon>
        <taxon>Xanthomonas translucens group</taxon>
        <taxon>Xanthomonas graminis</taxon>
    </lineage>
</organism>
<dbReference type="PROSITE" id="PS00105">
    <property type="entry name" value="AA_TRANSFER_CLASS_1"/>
    <property type="match status" value="1"/>
</dbReference>
<dbReference type="AlphaFoldDB" id="A0A0K2ZIG8"/>
<dbReference type="InterPro" id="IPR004838">
    <property type="entry name" value="NHTrfase_class1_PyrdxlP-BS"/>
</dbReference>
<keyword evidence="3 6" id="KW-0032">Aminotransferase</keyword>
<evidence type="ECO:0000256" key="3">
    <source>
        <dbReference type="ARBA" id="ARBA00022576"/>
    </source>
</evidence>
<dbReference type="RefSeq" id="WP_053834785.1">
    <property type="nucleotide sequence ID" value="NZ_CXOI01000020.1"/>
</dbReference>
<dbReference type="GO" id="GO:0030170">
    <property type="term" value="F:pyridoxal phosphate binding"/>
    <property type="evidence" value="ECO:0007669"/>
    <property type="project" value="InterPro"/>
</dbReference>
<dbReference type="EC" id="2.6.1.-" evidence="6"/>
<accession>A0A0K2ZIG8</accession>
<evidence type="ECO:0000313" key="10">
    <source>
        <dbReference type="Proteomes" id="UP000046187"/>
    </source>
</evidence>
<sequence>MSPPPTESHTAPHAPPAYSQRSRDIEPFHVMALLARANELEHAGHDVIHLEIGEPDFTTAAPIVAAGQAALAAGHTRYTAARGLPALREALAAFYRQRYDVDLDPARIMITPGGSGALLLASALLVDPGKRWLLADLGYPCNRHFLRLVEGAAQLVPVGADSRYQLTPALLDAHWNADSVGGLVASPANPTGTLLDRTELAALAQALQARGGHLVVDEIYHGLSYGIDAPSVLEVDDSAYVLNSFSKYFGMTGWRLGWLLAPRAAVPSLEKLAQNLYISASSIAQHAALACFLPETLQILEARRAEFGQRRDYLLPELRALGLRIDVEPQGAFYLYADVSAFTDDAQAFCAHFLETEHVAFTPGVDFGQYRAHQHVRIAYTQSLPRLQEAVARIARGLARWDRHAEP</sequence>
<feature type="domain" description="Aminotransferase class I/classII large" evidence="8">
    <location>
        <begin position="46"/>
        <end position="394"/>
    </location>
</feature>
<dbReference type="EMBL" id="CXOI01000020">
    <property type="protein sequence ID" value="CTP85556.1"/>
    <property type="molecule type" value="Genomic_DNA"/>
</dbReference>
<evidence type="ECO:0000256" key="1">
    <source>
        <dbReference type="ARBA" id="ARBA00001933"/>
    </source>
</evidence>
<dbReference type="InterPro" id="IPR004839">
    <property type="entry name" value="Aminotransferase_I/II_large"/>
</dbReference>
<name>A0A0K2ZIG8_9XANT</name>
<dbReference type="GO" id="GO:0006520">
    <property type="term" value="P:amino acid metabolic process"/>
    <property type="evidence" value="ECO:0007669"/>
    <property type="project" value="InterPro"/>
</dbReference>
<gene>
    <name evidence="9" type="ORF">XTALMG727_1372</name>
</gene>
<dbReference type="GO" id="GO:0008483">
    <property type="term" value="F:transaminase activity"/>
    <property type="evidence" value="ECO:0007669"/>
    <property type="project" value="UniProtKB-KW"/>
</dbReference>
<protein>
    <recommendedName>
        <fullName evidence="6">Aminotransferase</fullName>
        <ecNumber evidence="6">2.6.1.-</ecNumber>
    </recommendedName>
</protein>
<dbReference type="PANTHER" id="PTHR46383:SF2">
    <property type="entry name" value="AMINOTRANSFERASE"/>
    <property type="match status" value="1"/>
</dbReference>
<feature type="region of interest" description="Disordered" evidence="7">
    <location>
        <begin position="1"/>
        <end position="20"/>
    </location>
</feature>
<comment type="similarity">
    <text evidence="2 6">Belongs to the class-I pyridoxal-phosphate-dependent aminotransferase family.</text>
</comment>
<dbReference type="InterPro" id="IPR015421">
    <property type="entry name" value="PyrdxlP-dep_Trfase_major"/>
</dbReference>
<keyword evidence="4 6" id="KW-0808">Transferase</keyword>
<evidence type="ECO:0000256" key="7">
    <source>
        <dbReference type="SAM" id="MobiDB-lite"/>
    </source>
</evidence>
<evidence type="ECO:0000256" key="4">
    <source>
        <dbReference type="ARBA" id="ARBA00022679"/>
    </source>
</evidence>
<dbReference type="InterPro" id="IPR050596">
    <property type="entry name" value="AspAT/PAT-like"/>
</dbReference>
<dbReference type="Proteomes" id="UP000046187">
    <property type="component" value="Unassembled WGS sequence"/>
</dbReference>
<dbReference type="Gene3D" id="3.40.640.10">
    <property type="entry name" value="Type I PLP-dependent aspartate aminotransferase-like (Major domain)"/>
    <property type="match status" value="1"/>
</dbReference>
<proteinExistence type="inferred from homology"/>
<reference evidence="10" key="1">
    <citation type="submission" date="2015-07" db="EMBL/GenBank/DDBJ databases">
        <authorList>
            <person name="Wibberg D."/>
        </authorList>
    </citation>
    <scope>NUCLEOTIDE SEQUENCE [LARGE SCALE GENOMIC DNA]</scope>
</reference>
<dbReference type="SUPFAM" id="SSF53383">
    <property type="entry name" value="PLP-dependent transferases"/>
    <property type="match status" value="1"/>
</dbReference>
<evidence type="ECO:0000256" key="6">
    <source>
        <dbReference type="RuleBase" id="RU000481"/>
    </source>
</evidence>
<evidence type="ECO:0000256" key="5">
    <source>
        <dbReference type="ARBA" id="ARBA00022898"/>
    </source>
</evidence>
<dbReference type="CDD" id="cd00609">
    <property type="entry name" value="AAT_like"/>
    <property type="match status" value="1"/>
</dbReference>